<keyword evidence="4" id="KW-0449">Lipoprotein</keyword>
<dbReference type="Gene3D" id="3.30.1830.10">
    <property type="entry name" value="YehR-like"/>
    <property type="match status" value="1"/>
</dbReference>
<feature type="compositionally biased region" description="Basic and acidic residues" evidence="1">
    <location>
        <begin position="37"/>
        <end position="48"/>
    </location>
</feature>
<dbReference type="Proteomes" id="UP000270025">
    <property type="component" value="Chromosome"/>
</dbReference>
<evidence type="ECO:0000256" key="1">
    <source>
        <dbReference type="SAM" id="MobiDB-lite"/>
    </source>
</evidence>
<evidence type="ECO:0000256" key="2">
    <source>
        <dbReference type="SAM" id="SignalP"/>
    </source>
</evidence>
<dbReference type="KEGG" id="svf:NCTC3166_00404"/>
<protein>
    <submittedName>
        <fullName evidence="4">Lipoprotein, putative</fullName>
    </submittedName>
</protein>
<organism evidence="4 5">
    <name type="scientific">Streptococcus viridans</name>
    <dbReference type="NCBI Taxonomy" id="78535"/>
    <lineage>
        <taxon>Bacteria</taxon>
        <taxon>Bacillati</taxon>
        <taxon>Bacillota</taxon>
        <taxon>Bacilli</taxon>
        <taxon>Lactobacillales</taxon>
        <taxon>Streptococcaceae</taxon>
        <taxon>Streptococcus</taxon>
    </lineage>
</organism>
<sequence>MKKVICFLGALLFVMTGCATKSQSTETSKSSTTTSIEKSETGTSEAKEETKVLTAEINGNQHRYTITTKGDKVQKLKLDVLSALPEKIATNSANLSPEEMTKIINEGLQSDSEYKALKDMAGFSIEYKVTPEKKLASTVSVDMETIDWDKVKDLSYFKDLGIGDLKDIKASTVFTGLKLHGFKEETPAP</sequence>
<evidence type="ECO:0000313" key="4">
    <source>
        <dbReference type="EMBL" id="VED66616.1"/>
    </source>
</evidence>
<dbReference type="RefSeq" id="WP_126403783.1">
    <property type="nucleotide sequence ID" value="NZ_LR134266.1"/>
</dbReference>
<feature type="domain" description="SP-0191-like C-terminal" evidence="3">
    <location>
        <begin position="50"/>
        <end position="167"/>
    </location>
</feature>
<keyword evidence="5" id="KW-1185">Reference proteome</keyword>
<feature type="signal peptide" evidence="2">
    <location>
        <begin position="1"/>
        <end position="21"/>
    </location>
</feature>
<evidence type="ECO:0000313" key="5">
    <source>
        <dbReference type="Proteomes" id="UP000270025"/>
    </source>
</evidence>
<dbReference type="InterPro" id="IPR036699">
    <property type="entry name" value="YehR-like_sf"/>
</dbReference>
<dbReference type="InterPro" id="IPR047840">
    <property type="entry name" value="SP_0191-like"/>
</dbReference>
<dbReference type="InterPro" id="IPR048787">
    <property type="entry name" value="SP_0191-like_C"/>
</dbReference>
<gene>
    <name evidence="4" type="ORF">NCTC3166_00404</name>
</gene>
<evidence type="ECO:0000259" key="3">
    <source>
        <dbReference type="Pfam" id="PF21642"/>
    </source>
</evidence>
<feature type="region of interest" description="Disordered" evidence="1">
    <location>
        <begin position="23"/>
        <end position="48"/>
    </location>
</feature>
<feature type="chain" id="PRO_5038969935" evidence="2">
    <location>
        <begin position="22"/>
        <end position="189"/>
    </location>
</feature>
<keyword evidence="2" id="KW-0732">Signal</keyword>
<dbReference type="PROSITE" id="PS51257">
    <property type="entry name" value="PROKAR_LIPOPROTEIN"/>
    <property type="match status" value="1"/>
</dbReference>
<dbReference type="SUPFAM" id="SSF160704">
    <property type="entry name" value="YehR-like"/>
    <property type="match status" value="1"/>
</dbReference>
<dbReference type="Pfam" id="PF21642">
    <property type="entry name" value="SP_0191-like"/>
    <property type="match status" value="1"/>
</dbReference>
<feature type="compositionally biased region" description="Low complexity" evidence="1">
    <location>
        <begin position="23"/>
        <end position="36"/>
    </location>
</feature>
<dbReference type="AlphaFoldDB" id="A0A3S4PX36"/>
<proteinExistence type="predicted"/>
<dbReference type="NCBIfam" id="NF041193">
    <property type="entry name" value="lipo_SP0191"/>
    <property type="match status" value="1"/>
</dbReference>
<name>A0A3S4PX36_9STRE</name>
<accession>A0A3S4PX36</accession>
<reference evidence="4 5" key="1">
    <citation type="submission" date="2018-12" db="EMBL/GenBank/DDBJ databases">
        <authorList>
            <consortium name="Pathogen Informatics"/>
        </authorList>
    </citation>
    <scope>NUCLEOTIDE SEQUENCE [LARGE SCALE GENOMIC DNA]</scope>
    <source>
        <strain evidence="4 5">NCTC3166</strain>
    </source>
</reference>
<dbReference type="EMBL" id="LR134266">
    <property type="protein sequence ID" value="VED66616.1"/>
    <property type="molecule type" value="Genomic_DNA"/>
</dbReference>